<dbReference type="InterPro" id="IPR041492">
    <property type="entry name" value="HAD_2"/>
</dbReference>
<dbReference type="Pfam" id="PF13419">
    <property type="entry name" value="HAD_2"/>
    <property type="match status" value="1"/>
</dbReference>
<dbReference type="EMBL" id="KZ451887">
    <property type="protein sequence ID" value="PKA66131.1"/>
    <property type="molecule type" value="Genomic_DNA"/>
</dbReference>
<name>A0A2I0BEA6_9ASPA</name>
<gene>
    <name evidence="2" type="ORF">AXF42_Ash018421</name>
</gene>
<proteinExistence type="predicted"/>
<dbReference type="Proteomes" id="UP000236161">
    <property type="component" value="Unassembled WGS sequence"/>
</dbReference>
<dbReference type="STRING" id="1088818.A0A2I0BEA6"/>
<dbReference type="SUPFAM" id="SSF56784">
    <property type="entry name" value="HAD-like"/>
    <property type="match status" value="1"/>
</dbReference>
<reference evidence="2 3" key="1">
    <citation type="journal article" date="2017" name="Nature">
        <title>The Apostasia genome and the evolution of orchids.</title>
        <authorList>
            <person name="Zhang G.Q."/>
            <person name="Liu K.W."/>
            <person name="Li Z."/>
            <person name="Lohaus R."/>
            <person name="Hsiao Y.Y."/>
            <person name="Niu S.C."/>
            <person name="Wang J.Y."/>
            <person name="Lin Y.C."/>
            <person name="Xu Q."/>
            <person name="Chen L.J."/>
            <person name="Yoshida K."/>
            <person name="Fujiwara S."/>
            <person name="Wang Z.W."/>
            <person name="Zhang Y.Q."/>
            <person name="Mitsuda N."/>
            <person name="Wang M."/>
            <person name="Liu G.H."/>
            <person name="Pecoraro L."/>
            <person name="Huang H.X."/>
            <person name="Xiao X.J."/>
            <person name="Lin M."/>
            <person name="Wu X.Y."/>
            <person name="Wu W.L."/>
            <person name="Chen Y.Y."/>
            <person name="Chang S.B."/>
            <person name="Sakamoto S."/>
            <person name="Ohme-Takagi M."/>
            <person name="Yagi M."/>
            <person name="Zeng S.J."/>
            <person name="Shen C.Y."/>
            <person name="Yeh C.M."/>
            <person name="Luo Y.B."/>
            <person name="Tsai W.C."/>
            <person name="Van de Peer Y."/>
            <person name="Liu Z.J."/>
        </authorList>
    </citation>
    <scope>NUCLEOTIDE SEQUENCE [LARGE SCALE GENOMIC DNA]</scope>
    <source>
        <strain evidence="3">cv. Shenzhen</strain>
        <tissue evidence="2">Stem</tissue>
    </source>
</reference>
<dbReference type="PANTHER" id="PTHR43611">
    <property type="entry name" value="ALPHA-D-GLUCOSE 1-PHOSPHATE PHOSPHATASE"/>
    <property type="match status" value="1"/>
</dbReference>
<dbReference type="Gene3D" id="3.40.50.1000">
    <property type="entry name" value="HAD superfamily/HAD-like"/>
    <property type="match status" value="1"/>
</dbReference>
<keyword evidence="1" id="KW-1133">Transmembrane helix</keyword>
<accession>A0A2I0BEA6</accession>
<evidence type="ECO:0000313" key="2">
    <source>
        <dbReference type="EMBL" id="PKA66131.1"/>
    </source>
</evidence>
<dbReference type="AlphaFoldDB" id="A0A2I0BEA6"/>
<protein>
    <recommendedName>
        <fullName evidence="4">Flavin mononucleotide hydrolase 1, chloroplatic</fullName>
    </recommendedName>
</protein>
<dbReference type="NCBIfam" id="TIGR01509">
    <property type="entry name" value="HAD-SF-IA-v3"/>
    <property type="match status" value="1"/>
</dbReference>
<dbReference type="PANTHER" id="PTHR43611:SF3">
    <property type="entry name" value="FLAVIN MONONUCLEOTIDE HYDROLASE 1, CHLOROPLATIC"/>
    <property type="match status" value="1"/>
</dbReference>
<evidence type="ECO:0000256" key="1">
    <source>
        <dbReference type="SAM" id="Phobius"/>
    </source>
</evidence>
<dbReference type="PROSITE" id="PS51257">
    <property type="entry name" value="PROKAR_LIPOPROTEIN"/>
    <property type="match status" value="1"/>
</dbReference>
<keyword evidence="1" id="KW-0812">Transmembrane</keyword>
<sequence length="237" mass="26808">MAAIFRPGAAVFPHYRPNPAASGPPPAMAGVGGCSTLRSRKLPVLLFDVMDTIVRDPFYHDIPAFFKYCEELLLLFSVIISLISSLIFPLTELAQIFFKDGRPFDLEGLKDCMRRGYSFVDGIEELLHMLKENNYELHAFTNYPVWYMMIEEKLKLSKYLSWTFCSCKIGKRKPAPDSYTEVLHRLGIEPTSCLFIDDRQKNVEAAKDAGMIGIHFRDADSLKQDLSSLGIELAVLT</sequence>
<evidence type="ECO:0000313" key="3">
    <source>
        <dbReference type="Proteomes" id="UP000236161"/>
    </source>
</evidence>
<keyword evidence="1" id="KW-0472">Membrane</keyword>
<dbReference type="InterPro" id="IPR036412">
    <property type="entry name" value="HAD-like_sf"/>
</dbReference>
<dbReference type="InterPro" id="IPR006439">
    <property type="entry name" value="HAD-SF_hydro_IA"/>
</dbReference>
<dbReference type="OrthoDB" id="2012566at2759"/>
<keyword evidence="3" id="KW-1185">Reference proteome</keyword>
<organism evidence="2 3">
    <name type="scientific">Apostasia shenzhenica</name>
    <dbReference type="NCBI Taxonomy" id="1088818"/>
    <lineage>
        <taxon>Eukaryota</taxon>
        <taxon>Viridiplantae</taxon>
        <taxon>Streptophyta</taxon>
        <taxon>Embryophyta</taxon>
        <taxon>Tracheophyta</taxon>
        <taxon>Spermatophyta</taxon>
        <taxon>Magnoliopsida</taxon>
        <taxon>Liliopsida</taxon>
        <taxon>Asparagales</taxon>
        <taxon>Orchidaceae</taxon>
        <taxon>Apostasioideae</taxon>
        <taxon>Apostasia</taxon>
    </lineage>
</organism>
<dbReference type="InterPro" id="IPR023214">
    <property type="entry name" value="HAD_sf"/>
</dbReference>
<dbReference type="NCBIfam" id="TIGR01549">
    <property type="entry name" value="HAD-SF-IA-v1"/>
    <property type="match status" value="1"/>
</dbReference>
<evidence type="ECO:0008006" key="4">
    <source>
        <dbReference type="Google" id="ProtNLM"/>
    </source>
</evidence>
<feature type="transmembrane region" description="Helical" evidence="1">
    <location>
        <begin position="72"/>
        <end position="90"/>
    </location>
</feature>